<feature type="chain" id="PRO_5021458659" evidence="1">
    <location>
        <begin position="20"/>
        <end position="253"/>
    </location>
</feature>
<evidence type="ECO:0000259" key="2">
    <source>
        <dbReference type="Pfam" id="PF18962"/>
    </source>
</evidence>
<gene>
    <name evidence="3" type="ORF">E5K02_20360</name>
</gene>
<dbReference type="InterPro" id="IPR026444">
    <property type="entry name" value="Secre_tail"/>
</dbReference>
<organism evidence="3 4">
    <name type="scientific">Hymenobacter metallicola</name>
    <dbReference type="NCBI Taxonomy" id="2563114"/>
    <lineage>
        <taxon>Bacteria</taxon>
        <taxon>Pseudomonadati</taxon>
        <taxon>Bacteroidota</taxon>
        <taxon>Cytophagia</taxon>
        <taxon>Cytophagales</taxon>
        <taxon>Hymenobacteraceae</taxon>
        <taxon>Hymenobacter</taxon>
    </lineage>
</organism>
<dbReference type="RefSeq" id="WP_135397346.1">
    <property type="nucleotide sequence ID" value="NZ_SRMB01000004.1"/>
</dbReference>
<keyword evidence="1" id="KW-0732">Signal</keyword>
<dbReference type="Pfam" id="PF18962">
    <property type="entry name" value="Por_Secre_tail"/>
    <property type="match status" value="1"/>
</dbReference>
<reference evidence="3 4" key="1">
    <citation type="submission" date="2019-04" db="EMBL/GenBank/DDBJ databases">
        <authorList>
            <person name="Feng G."/>
            <person name="Zhang J."/>
            <person name="Zhu H."/>
        </authorList>
    </citation>
    <scope>NUCLEOTIDE SEQUENCE [LARGE SCALE GENOMIC DNA]</scope>
    <source>
        <strain evidence="3 4">9PBR-1</strain>
    </source>
</reference>
<name>A0A4Z0Q365_9BACT</name>
<dbReference type="AlphaFoldDB" id="A0A4Z0Q365"/>
<accession>A0A4Z0Q365</accession>
<keyword evidence="4" id="KW-1185">Reference proteome</keyword>
<dbReference type="OrthoDB" id="976933at2"/>
<sequence>MKKLLLLCFTSLLSLTASAQITLEKKHSSQLDFHKLSTGEVKYAGFSEATNQVNIYNQNHSIYRQIPVNMPTGYTVDGVDFVSDKLFNTNAGLEVLVYFYSQTSAPNFTRILDETGGTLTSLDSCLFVRVANTPMGTKMISYVSEGSASYSKVYGLGGTYTPLKTAGKADELTASPYPNPAAESIRLPYTVKGGEVATLDVLSMTGQVVKSYRVDATFDHLQLDAHELRNGAYTYRIVTAAGVSAGKKFVVGH</sequence>
<dbReference type="Proteomes" id="UP000298471">
    <property type="component" value="Unassembled WGS sequence"/>
</dbReference>
<comment type="caution">
    <text evidence="3">The sequence shown here is derived from an EMBL/GenBank/DDBJ whole genome shotgun (WGS) entry which is preliminary data.</text>
</comment>
<evidence type="ECO:0000313" key="3">
    <source>
        <dbReference type="EMBL" id="TGE23541.1"/>
    </source>
</evidence>
<evidence type="ECO:0000313" key="4">
    <source>
        <dbReference type="Proteomes" id="UP000298471"/>
    </source>
</evidence>
<feature type="domain" description="Secretion system C-terminal sorting" evidence="2">
    <location>
        <begin position="177"/>
        <end position="251"/>
    </location>
</feature>
<feature type="signal peptide" evidence="1">
    <location>
        <begin position="1"/>
        <end position="19"/>
    </location>
</feature>
<proteinExistence type="predicted"/>
<protein>
    <submittedName>
        <fullName evidence="3">T9SS type A sorting domain-containing protein</fullName>
    </submittedName>
</protein>
<evidence type="ECO:0000256" key="1">
    <source>
        <dbReference type="SAM" id="SignalP"/>
    </source>
</evidence>
<dbReference type="NCBIfam" id="TIGR04183">
    <property type="entry name" value="Por_Secre_tail"/>
    <property type="match status" value="1"/>
</dbReference>
<dbReference type="EMBL" id="SRMB01000004">
    <property type="protein sequence ID" value="TGE23541.1"/>
    <property type="molecule type" value="Genomic_DNA"/>
</dbReference>